<evidence type="ECO:0000259" key="2">
    <source>
        <dbReference type="Pfam" id="PF08327"/>
    </source>
</evidence>
<dbReference type="NCBIfam" id="TIGR03083">
    <property type="entry name" value="maleylpyruvate isomerase family mycothiol-dependent enzyme"/>
    <property type="match status" value="1"/>
</dbReference>
<dbReference type="SUPFAM" id="SSF55961">
    <property type="entry name" value="Bet v1-like"/>
    <property type="match status" value="1"/>
</dbReference>
<dbReference type="Gene3D" id="3.30.530.20">
    <property type="match status" value="1"/>
</dbReference>
<sequence length="332" mass="35292">MPFEKAVVVPLDPASTFALITQPERLRRWMTVAARVELRAGGAYRWTVTPGHIAAGTVVEADAGKRVVFSWGWEEHGDPPPGGSTVTVTLTPVDRGTEVRLVHDGLTDEQAARHAEGWNHFLERLVAAGKFGDAGPDEWAAAPDPLDELSCAEATLAVLQHVLRGLDASDLCKQTPCKEYDVSQLADHLMRSLTIIGGAAGAQPPARDVDAPLETQVADAAQAVLEAWRRRGLAGTVELNSNEVSAVMPVGILCLEFLVHAWDFAIATGRQVVVSEPVTEYVLGVAGNVITPAARNYAGFAEPVAVGSFAPVLDRLIAFTGRRPTGISAATN</sequence>
<dbReference type="EMBL" id="OCTY01000002">
    <property type="protein sequence ID" value="SOJ53343.1"/>
    <property type="molecule type" value="Genomic_DNA"/>
</dbReference>
<gene>
    <name evidence="3" type="ORF">MSIMFB_00844</name>
</gene>
<dbReference type="InterPro" id="IPR017517">
    <property type="entry name" value="Maleyloyr_isom"/>
</dbReference>
<reference evidence="3 4" key="1">
    <citation type="submission" date="2017-10" db="EMBL/GenBank/DDBJ databases">
        <authorList>
            <consortium name="Urmite Genomes"/>
        </authorList>
    </citation>
    <scope>NUCLEOTIDE SEQUENCE [LARGE SCALE GENOMIC DNA]</scope>
    <source>
        <strain evidence="3 4">FB-527</strain>
    </source>
</reference>
<keyword evidence="4" id="KW-1185">Reference proteome</keyword>
<dbReference type="InterPro" id="IPR017520">
    <property type="entry name" value="CHP03086"/>
</dbReference>
<comment type="caution">
    <text evidence="3">The sequence shown here is derived from an EMBL/GenBank/DDBJ whole genome shotgun (WGS) entry which is preliminary data.</text>
</comment>
<feature type="domain" description="Activator of Hsp90 ATPase homologue 1/2-like C-terminal" evidence="2">
    <location>
        <begin position="13"/>
        <end position="127"/>
    </location>
</feature>
<accession>A0A7Z7IH71</accession>
<organism evidence="3 4">
    <name type="scientific">Mycobacterium simulans</name>
    <dbReference type="NCBI Taxonomy" id="627089"/>
    <lineage>
        <taxon>Bacteria</taxon>
        <taxon>Bacillati</taxon>
        <taxon>Actinomycetota</taxon>
        <taxon>Actinomycetes</taxon>
        <taxon>Mycobacteriales</taxon>
        <taxon>Mycobacteriaceae</taxon>
        <taxon>Mycobacterium</taxon>
    </lineage>
</organism>
<dbReference type="InterPro" id="IPR023393">
    <property type="entry name" value="START-like_dom_sf"/>
</dbReference>
<evidence type="ECO:0000256" key="1">
    <source>
        <dbReference type="ARBA" id="ARBA00006817"/>
    </source>
</evidence>
<dbReference type="CDD" id="cd07814">
    <property type="entry name" value="SRPBCC_CalC_Aha1-like"/>
    <property type="match status" value="1"/>
</dbReference>
<dbReference type="InterPro" id="IPR013538">
    <property type="entry name" value="ASHA1/2-like_C"/>
</dbReference>
<dbReference type="AlphaFoldDB" id="A0A7Z7IH71"/>
<name>A0A7Z7IH71_9MYCO</name>
<dbReference type="InterPro" id="IPR034660">
    <property type="entry name" value="DinB/YfiT-like"/>
</dbReference>
<proteinExistence type="inferred from homology"/>
<dbReference type="NCBIfam" id="TIGR03086">
    <property type="entry name" value="TIGR03086 family metal-binding protein"/>
    <property type="match status" value="1"/>
</dbReference>
<dbReference type="Proteomes" id="UP000554965">
    <property type="component" value="Unassembled WGS sequence"/>
</dbReference>
<evidence type="ECO:0000313" key="4">
    <source>
        <dbReference type="Proteomes" id="UP000554965"/>
    </source>
</evidence>
<protein>
    <recommendedName>
        <fullName evidence="2">Activator of Hsp90 ATPase homologue 1/2-like C-terminal domain-containing protein</fullName>
    </recommendedName>
</protein>
<dbReference type="Pfam" id="PF08327">
    <property type="entry name" value="AHSA1"/>
    <property type="match status" value="1"/>
</dbReference>
<evidence type="ECO:0000313" key="3">
    <source>
        <dbReference type="EMBL" id="SOJ53343.1"/>
    </source>
</evidence>
<comment type="similarity">
    <text evidence="1">Belongs to the AHA1 family.</text>
</comment>
<dbReference type="SUPFAM" id="SSF109854">
    <property type="entry name" value="DinB/YfiT-like putative metalloenzymes"/>
    <property type="match status" value="1"/>
</dbReference>